<dbReference type="SUPFAM" id="SSF48403">
    <property type="entry name" value="Ankyrin repeat"/>
    <property type="match status" value="2"/>
</dbReference>
<reference evidence="3" key="1">
    <citation type="submission" date="2023-03" db="EMBL/GenBank/DDBJ databases">
        <title>Electrophorus voltai genome.</title>
        <authorList>
            <person name="Bian C."/>
        </authorList>
    </citation>
    <scope>NUCLEOTIDE SEQUENCE</scope>
    <source>
        <strain evidence="3">CB-2022</strain>
        <tissue evidence="3">Muscle</tissue>
    </source>
</reference>
<feature type="repeat" description="ANK" evidence="1">
    <location>
        <begin position="604"/>
        <end position="636"/>
    </location>
</feature>
<feature type="repeat" description="ANK" evidence="1">
    <location>
        <begin position="192"/>
        <end position="224"/>
    </location>
</feature>
<evidence type="ECO:0000256" key="2">
    <source>
        <dbReference type="SAM" id="MobiDB-lite"/>
    </source>
</evidence>
<dbReference type="SMART" id="SM00248">
    <property type="entry name" value="ANK"/>
    <property type="match status" value="8"/>
</dbReference>
<evidence type="ECO:0008006" key="5">
    <source>
        <dbReference type="Google" id="ProtNLM"/>
    </source>
</evidence>
<dbReference type="Proteomes" id="UP001239994">
    <property type="component" value="Unassembled WGS sequence"/>
</dbReference>
<keyword evidence="4" id="KW-1185">Reference proteome</keyword>
<dbReference type="PRINTS" id="PR01415">
    <property type="entry name" value="ANKYRIN"/>
</dbReference>
<dbReference type="PANTHER" id="PTHR24127:SF1">
    <property type="entry name" value="ANKYRIN REPEAT AND EF-HAND DOMAIN-CONTAINING PROTEIN 1"/>
    <property type="match status" value="1"/>
</dbReference>
<dbReference type="InterPro" id="IPR002110">
    <property type="entry name" value="Ankyrin_rpt"/>
</dbReference>
<dbReference type="EMBL" id="JAROKS010000015">
    <property type="protein sequence ID" value="KAK1796372.1"/>
    <property type="molecule type" value="Genomic_DNA"/>
</dbReference>
<dbReference type="PROSITE" id="PS50088">
    <property type="entry name" value="ANK_REPEAT"/>
    <property type="match status" value="6"/>
</dbReference>
<feature type="repeat" description="ANK" evidence="1">
    <location>
        <begin position="571"/>
        <end position="603"/>
    </location>
</feature>
<feature type="region of interest" description="Disordered" evidence="2">
    <location>
        <begin position="699"/>
        <end position="765"/>
    </location>
</feature>
<name>A0AAD8ZC53_9TELE</name>
<feature type="repeat" description="ANK" evidence="1">
    <location>
        <begin position="637"/>
        <end position="669"/>
    </location>
</feature>
<dbReference type="AlphaFoldDB" id="A0AAD8ZC53"/>
<evidence type="ECO:0000313" key="4">
    <source>
        <dbReference type="Proteomes" id="UP001239994"/>
    </source>
</evidence>
<feature type="compositionally biased region" description="Polar residues" evidence="2">
    <location>
        <begin position="744"/>
        <end position="753"/>
    </location>
</feature>
<dbReference type="InterPro" id="IPR052801">
    <property type="entry name" value="Ankyrin-EF-hand"/>
</dbReference>
<comment type="caution">
    <text evidence="3">The sequence shown here is derived from an EMBL/GenBank/DDBJ whole genome shotgun (WGS) entry which is preliminary data.</text>
</comment>
<dbReference type="PROSITE" id="PS50297">
    <property type="entry name" value="ANK_REP_REGION"/>
    <property type="match status" value="6"/>
</dbReference>
<keyword evidence="1" id="KW-0040">ANK repeat</keyword>
<protein>
    <recommendedName>
        <fullName evidence="5">Ankyrin repeat and EF-hand domain containing 1a</fullName>
    </recommendedName>
</protein>
<dbReference type="Pfam" id="PF12796">
    <property type="entry name" value="Ank_2"/>
    <property type="match status" value="3"/>
</dbReference>
<evidence type="ECO:0000313" key="3">
    <source>
        <dbReference type="EMBL" id="KAK1796372.1"/>
    </source>
</evidence>
<gene>
    <name evidence="3" type="ORF">P4O66_008900</name>
</gene>
<dbReference type="SUPFAM" id="SSF47473">
    <property type="entry name" value="EF-hand"/>
    <property type="match status" value="1"/>
</dbReference>
<sequence>MVSGASPAGPVSGGRLEALQTYRLLQSVHEGDQALIERLLATGVHDLINLAEPREGTCALHAASAANHADVAELLLARGARPDVRDKRGRTPVMLAAELGHDGVVAVLAKHHADMRLTDGAGRGVLFYCLCPTKRHMRCMQVALASAADVNNVCSEGVPLFLKACENACDWEGMCLILLESGADPSATSQTTGRTALMEAVRCGATELVRAILKRGANLNAVDTKRLHAVHLAAQGGHFELIRMLSAYAADMGVTTTEGDTALHYAARGDFADCCRFLAQRGSLQDCLPPRLLFCVQSLTVPYISKLEELKLYPISGCNPKLKNLEGVTPRQIAKDLGYKASVRELKKAERLHGKISQGLGGKTEPWAITLHDWSHENEAELLKAFQSASYGLDDVETVSKETFLAVLRELRAPVEDENIQRVLLSHDKRREGVVNIREFFTGLRYLPRAFVMASYEPKKRKKTGVAGKPRKKIKANLPLPICTVPPELVRRRADGGPPHFMIESYQLVTDTRRFNRDHPPGHQIEDDSAWYMEEPEKTYLNISCCVRAGDTESLRLAFSRNVPVDVKDGFYKTPLMTACATGSYEVAEFLLELGADVNARDQFSWSPLHHACHAGQLDIIKLLVEAGASVDTPTLGGATPLMRAIESSRFCCVDYLLKAGATVTAKNKAGQSCMDVARAYADFRTVELIRTRIDSLPKPKARMKGRAGRPQPRVHPATFPSSKEKQGVLAPPLQLRRGRSRSHSTFVQQGAASTPHAEEAEMKVEASENSVVMCRTQITRGEPKKADISFTPRMVWRKHLTSSQLMEQKQRRRKQLGYEVDFDDLRMPFNKNIRKKIAELSLSSE</sequence>
<dbReference type="InterPro" id="IPR011992">
    <property type="entry name" value="EF-hand-dom_pair"/>
</dbReference>
<organism evidence="3 4">
    <name type="scientific">Electrophorus voltai</name>
    <dbReference type="NCBI Taxonomy" id="2609070"/>
    <lineage>
        <taxon>Eukaryota</taxon>
        <taxon>Metazoa</taxon>
        <taxon>Chordata</taxon>
        <taxon>Craniata</taxon>
        <taxon>Vertebrata</taxon>
        <taxon>Euteleostomi</taxon>
        <taxon>Actinopterygii</taxon>
        <taxon>Neopterygii</taxon>
        <taxon>Teleostei</taxon>
        <taxon>Ostariophysi</taxon>
        <taxon>Gymnotiformes</taxon>
        <taxon>Gymnotoidei</taxon>
        <taxon>Gymnotidae</taxon>
        <taxon>Electrophorus</taxon>
    </lineage>
</organism>
<dbReference type="InterPro" id="IPR036770">
    <property type="entry name" value="Ankyrin_rpt-contain_sf"/>
</dbReference>
<dbReference type="Gene3D" id="1.25.40.20">
    <property type="entry name" value="Ankyrin repeat-containing domain"/>
    <property type="match status" value="3"/>
</dbReference>
<dbReference type="Gene3D" id="1.10.238.10">
    <property type="entry name" value="EF-hand"/>
    <property type="match status" value="1"/>
</dbReference>
<dbReference type="Pfam" id="PF13606">
    <property type="entry name" value="Ank_3"/>
    <property type="match status" value="1"/>
</dbReference>
<feature type="repeat" description="ANK" evidence="1">
    <location>
        <begin position="88"/>
        <end position="120"/>
    </location>
</feature>
<dbReference type="PANTHER" id="PTHR24127">
    <property type="entry name" value="ANKYRIN REPEAT AND EF-HAND DOMAIN-CONTAINING PROTEIN 1"/>
    <property type="match status" value="1"/>
</dbReference>
<proteinExistence type="predicted"/>
<evidence type="ECO:0000256" key="1">
    <source>
        <dbReference type="PROSITE-ProRule" id="PRU00023"/>
    </source>
</evidence>
<accession>A0AAD8ZC53</accession>
<feature type="repeat" description="ANK" evidence="1">
    <location>
        <begin position="55"/>
        <end position="87"/>
    </location>
</feature>